<keyword evidence="6" id="KW-1185">Reference proteome</keyword>
<dbReference type="SUPFAM" id="SSF53649">
    <property type="entry name" value="Alkaline phosphatase-like"/>
    <property type="match status" value="1"/>
</dbReference>
<keyword evidence="3" id="KW-0378">Hydrolase</keyword>
<evidence type="ECO:0000313" key="5">
    <source>
        <dbReference type="EMBL" id="UVI33378.1"/>
    </source>
</evidence>
<name>A0ABY5SLC5_9BACL</name>
<dbReference type="InterPro" id="IPR017850">
    <property type="entry name" value="Alkaline_phosphatase_core_sf"/>
</dbReference>
<dbReference type="InterPro" id="IPR024607">
    <property type="entry name" value="Sulfatase_CS"/>
</dbReference>
<evidence type="ECO:0000256" key="1">
    <source>
        <dbReference type="ARBA" id="ARBA00008779"/>
    </source>
</evidence>
<comment type="similarity">
    <text evidence="1">Belongs to the sulfatase family.</text>
</comment>
<evidence type="ECO:0000256" key="3">
    <source>
        <dbReference type="ARBA" id="ARBA00022801"/>
    </source>
</evidence>
<protein>
    <submittedName>
        <fullName evidence="5">Sulfatase-like hydrolase/transferase</fullName>
    </submittedName>
</protein>
<evidence type="ECO:0000256" key="2">
    <source>
        <dbReference type="ARBA" id="ARBA00022723"/>
    </source>
</evidence>
<dbReference type="Gene3D" id="3.40.720.10">
    <property type="entry name" value="Alkaline Phosphatase, subunit A"/>
    <property type="match status" value="1"/>
</dbReference>
<organism evidence="5 6">
    <name type="scientific">Paenibacillus spongiae</name>
    <dbReference type="NCBI Taxonomy" id="2909671"/>
    <lineage>
        <taxon>Bacteria</taxon>
        <taxon>Bacillati</taxon>
        <taxon>Bacillota</taxon>
        <taxon>Bacilli</taxon>
        <taxon>Bacillales</taxon>
        <taxon>Paenibacillaceae</taxon>
        <taxon>Paenibacillus</taxon>
    </lineage>
</organism>
<evidence type="ECO:0000259" key="4">
    <source>
        <dbReference type="Pfam" id="PF00884"/>
    </source>
</evidence>
<reference evidence="5" key="1">
    <citation type="submission" date="2022-01" db="EMBL/GenBank/DDBJ databases">
        <title>Paenibacillus spongiae sp. nov., isolated from marine sponge.</title>
        <authorList>
            <person name="Li Z."/>
            <person name="Zhang M."/>
        </authorList>
    </citation>
    <scope>NUCLEOTIDE SEQUENCE</scope>
    <source>
        <strain evidence="5">PHS-Z3</strain>
    </source>
</reference>
<keyword evidence="2" id="KW-0479">Metal-binding</keyword>
<dbReference type="PANTHER" id="PTHR45953:SF1">
    <property type="entry name" value="IDURONATE 2-SULFATASE"/>
    <property type="match status" value="1"/>
</dbReference>
<proteinExistence type="inferred from homology"/>
<dbReference type="Proteomes" id="UP001057877">
    <property type="component" value="Chromosome"/>
</dbReference>
<accession>A0ABY5SLC5</accession>
<evidence type="ECO:0000313" key="6">
    <source>
        <dbReference type="Proteomes" id="UP001057877"/>
    </source>
</evidence>
<sequence length="470" mass="53771">MNQNNRPNILFITTDQMRYDAVGYDARTEVRTPCLDRIARNGVTFQSAYTTFPVCGPARSSILSGVYGKTHKVNFSVRGRHGLDEGEWTFARALRDVGYRTAAIGKMHFFPMYADHGFEVMRLAEHDPNVPGCFTEDDYHRELAEKGLQDVQEEWQFPTCFPHASEEYRQNLQAVPFQLPEPYHSTSWIRDEAIRFLEEHNREGTNQPYFMWVSFLRPHHPFNPPAPYDTMYPSEDLNVPDPSTGWESLPEHAHSLFSQRMSNGVYDLSGLDDSLIRRITSYYYGSITHIDDCMEALLQHIDLDNTLIVFTSDHGEYLGHRGRLLKDPPLPLDDLARVPMAVMWKGRIAANRTFDAPVSLADLAPTFLDAANIKVPPAVEGHSILQLLEQPETADERPVYCETHGALPTVMVRYKRWKYIWHLKVQSAQLHDIVQDPEELRNLSGDPGLVEVEGYLHRLAIRFLNGGTTQ</sequence>
<dbReference type="EMBL" id="CP091430">
    <property type="protein sequence ID" value="UVI33378.1"/>
    <property type="molecule type" value="Genomic_DNA"/>
</dbReference>
<dbReference type="RefSeq" id="WP_258389431.1">
    <property type="nucleotide sequence ID" value="NZ_CP091430.1"/>
</dbReference>
<dbReference type="PROSITE" id="PS00149">
    <property type="entry name" value="SULFATASE_2"/>
    <property type="match status" value="1"/>
</dbReference>
<feature type="domain" description="Sulfatase N-terminal" evidence="4">
    <location>
        <begin position="7"/>
        <end position="373"/>
    </location>
</feature>
<dbReference type="InterPro" id="IPR000917">
    <property type="entry name" value="Sulfatase_N"/>
</dbReference>
<dbReference type="PANTHER" id="PTHR45953">
    <property type="entry name" value="IDURONATE 2-SULFATASE"/>
    <property type="match status" value="1"/>
</dbReference>
<gene>
    <name evidence="5" type="ORF">L1F29_16720</name>
</gene>
<dbReference type="Pfam" id="PF00884">
    <property type="entry name" value="Sulfatase"/>
    <property type="match status" value="1"/>
</dbReference>